<accession>A0ABD1Z8C2</accession>
<organism evidence="2 3">
    <name type="scientific">Riccia fluitans</name>
    <dbReference type="NCBI Taxonomy" id="41844"/>
    <lineage>
        <taxon>Eukaryota</taxon>
        <taxon>Viridiplantae</taxon>
        <taxon>Streptophyta</taxon>
        <taxon>Embryophyta</taxon>
        <taxon>Marchantiophyta</taxon>
        <taxon>Marchantiopsida</taxon>
        <taxon>Marchantiidae</taxon>
        <taxon>Marchantiales</taxon>
        <taxon>Ricciaceae</taxon>
        <taxon>Riccia</taxon>
    </lineage>
</organism>
<name>A0ABD1Z8C2_9MARC</name>
<evidence type="ECO:0000313" key="2">
    <source>
        <dbReference type="EMBL" id="KAL2643159.1"/>
    </source>
</evidence>
<dbReference type="AlphaFoldDB" id="A0ABD1Z8C2"/>
<proteinExistence type="predicted"/>
<reference evidence="2 3" key="1">
    <citation type="submission" date="2024-09" db="EMBL/GenBank/DDBJ databases">
        <title>Chromosome-scale assembly of Riccia fluitans.</title>
        <authorList>
            <person name="Paukszto L."/>
            <person name="Sawicki J."/>
            <person name="Karawczyk K."/>
            <person name="Piernik-Szablinska J."/>
            <person name="Szczecinska M."/>
            <person name="Mazdziarz M."/>
        </authorList>
    </citation>
    <scope>NUCLEOTIDE SEQUENCE [LARGE SCALE GENOMIC DNA]</scope>
    <source>
        <strain evidence="2">Rf_01</strain>
        <tissue evidence="2">Aerial parts of the thallus</tissue>
    </source>
</reference>
<comment type="caution">
    <text evidence="2">The sequence shown here is derived from an EMBL/GenBank/DDBJ whole genome shotgun (WGS) entry which is preliminary data.</text>
</comment>
<protein>
    <submittedName>
        <fullName evidence="2">Uncharacterized protein</fullName>
    </submittedName>
</protein>
<evidence type="ECO:0000313" key="3">
    <source>
        <dbReference type="Proteomes" id="UP001605036"/>
    </source>
</evidence>
<dbReference type="EMBL" id="JBHFFA010000002">
    <property type="protein sequence ID" value="KAL2643159.1"/>
    <property type="molecule type" value="Genomic_DNA"/>
</dbReference>
<feature type="region of interest" description="Disordered" evidence="1">
    <location>
        <begin position="110"/>
        <end position="173"/>
    </location>
</feature>
<sequence>MTWIRATRCEDKADEAVKTTTLDKSRQACDRRQTAGVPTLREGADDTVAETEWNFACGRLGGVQMETSYEWQERNTKGQPAIGIARMACQSDERIARRIARIGTAKIIKQTANKPKESEESTPRLGEVSLTRAEHPMWQDQPGEMPINTSEAGAWKQRRTAKPLLAKSGEKQR</sequence>
<evidence type="ECO:0000256" key="1">
    <source>
        <dbReference type="SAM" id="MobiDB-lite"/>
    </source>
</evidence>
<dbReference type="Proteomes" id="UP001605036">
    <property type="component" value="Unassembled WGS sequence"/>
</dbReference>
<keyword evidence="3" id="KW-1185">Reference proteome</keyword>
<gene>
    <name evidence="2" type="ORF">R1flu_010746</name>
</gene>